<evidence type="ECO:0000313" key="1">
    <source>
        <dbReference type="EMBL" id="UOX33546.1"/>
    </source>
</evidence>
<dbReference type="Pfam" id="PF14054">
    <property type="entry name" value="DUF4249"/>
    <property type="match status" value="1"/>
</dbReference>
<keyword evidence="2" id="KW-1185">Reference proteome</keyword>
<protein>
    <submittedName>
        <fullName evidence="1">DUF4249 domain-containing protein</fullName>
    </submittedName>
</protein>
<sequence length="275" mass="30441">MIKVITKITIAIITLVTMVACEDVVDINLDTAEPKLVIDASIKWEKGTAGNEQVIRLTTTTDYYTNLIPNATGAIVTIFDGTTTYDFIEDFGTGNYICTNFNPVINGTYTLTIIYKGETYTSTDTLYPTPDIDTVEQSVITGFGGEDAIEIKFFYQDNGAEDNFYLIGFKNNTIAYPEYGAVDDEFFQGNQMFGLYVDDELAANDVLNLSLQGISERYFNYMNKLLNIAGSNGGNPFSSPPATLRGNIINQTNTNNFPFGYFSLGEIDTETYVVQ</sequence>
<dbReference type="RefSeq" id="WP_045966626.1">
    <property type="nucleotide sequence ID" value="NZ_CP090145.1"/>
</dbReference>
<reference evidence="1" key="2">
    <citation type="submission" date="2022-04" db="EMBL/GenBank/DDBJ databases">
        <title>Complete Genome Sequence of Flavobacterium sediminilitoris YSM-43, Isolated from a Tidal Sediment.</title>
        <authorList>
            <person name="Lee P.A."/>
        </authorList>
    </citation>
    <scope>NUCLEOTIDE SEQUENCE</scope>
    <source>
        <strain evidence="1">YSM-43</strain>
    </source>
</reference>
<dbReference type="PROSITE" id="PS51257">
    <property type="entry name" value="PROKAR_LIPOPROTEIN"/>
    <property type="match status" value="1"/>
</dbReference>
<proteinExistence type="predicted"/>
<dbReference type="EMBL" id="CP090145">
    <property type="protein sequence ID" value="UOX33546.1"/>
    <property type="molecule type" value="Genomic_DNA"/>
</dbReference>
<organism evidence="1 2">
    <name type="scientific">Flavobacterium sediminilitoris</name>
    <dbReference type="NCBI Taxonomy" id="2024526"/>
    <lineage>
        <taxon>Bacteria</taxon>
        <taxon>Pseudomonadati</taxon>
        <taxon>Bacteroidota</taxon>
        <taxon>Flavobacteriia</taxon>
        <taxon>Flavobacteriales</taxon>
        <taxon>Flavobacteriaceae</taxon>
        <taxon>Flavobacterium</taxon>
    </lineage>
</organism>
<reference evidence="1" key="1">
    <citation type="submission" date="2021-12" db="EMBL/GenBank/DDBJ databases">
        <authorList>
            <person name="Cha I.-T."/>
            <person name="Lee K.-E."/>
            <person name="Park S.-J."/>
        </authorList>
    </citation>
    <scope>NUCLEOTIDE SEQUENCE</scope>
    <source>
        <strain evidence="1">YSM-43</strain>
    </source>
</reference>
<evidence type="ECO:0000313" key="2">
    <source>
        <dbReference type="Proteomes" id="UP000830454"/>
    </source>
</evidence>
<name>A0ABY4HLL2_9FLAO</name>
<dbReference type="InterPro" id="IPR025345">
    <property type="entry name" value="DUF4249"/>
</dbReference>
<accession>A0ABY4HLL2</accession>
<gene>
    <name evidence="1" type="ORF">LXD69_16120</name>
</gene>
<dbReference type="Proteomes" id="UP000830454">
    <property type="component" value="Chromosome"/>
</dbReference>